<keyword evidence="6" id="KW-0963">Cytoplasm</keyword>
<feature type="region of interest" description="Disordered" evidence="16">
    <location>
        <begin position="442"/>
        <end position="480"/>
    </location>
</feature>
<comment type="similarity">
    <text evidence="3">Belongs to the myo-inositol oxygenase family.</text>
</comment>
<dbReference type="SMART" id="SM01141">
    <property type="entry name" value="DRY_EERY"/>
    <property type="match status" value="1"/>
</dbReference>
<dbReference type="FunFam" id="1.10.10.790:FF:000025">
    <property type="entry name" value="Mrna splicing factor"/>
    <property type="match status" value="1"/>
</dbReference>
<feature type="binding site" evidence="14">
    <location>
        <begin position="1158"/>
        <end position="1159"/>
    </location>
    <ligand>
        <name>substrate</name>
    </ligand>
</feature>
<name>A0A182P8Z2_9DIPT</name>
<feature type="compositionally biased region" description="Basic residues" evidence="16">
    <location>
        <begin position="895"/>
        <end position="912"/>
    </location>
</feature>
<organism evidence="18 19">
    <name type="scientific">Anopheles epiroticus</name>
    <dbReference type="NCBI Taxonomy" id="199890"/>
    <lineage>
        <taxon>Eukaryota</taxon>
        <taxon>Metazoa</taxon>
        <taxon>Ecdysozoa</taxon>
        <taxon>Arthropoda</taxon>
        <taxon>Hexapoda</taxon>
        <taxon>Insecta</taxon>
        <taxon>Pterygota</taxon>
        <taxon>Neoptera</taxon>
        <taxon>Endopterygota</taxon>
        <taxon>Diptera</taxon>
        <taxon>Nematocera</taxon>
        <taxon>Culicoidea</taxon>
        <taxon>Culicidae</taxon>
        <taxon>Anophelinae</taxon>
        <taxon>Anopheles</taxon>
    </lineage>
</organism>
<dbReference type="SMART" id="SM00648">
    <property type="entry name" value="SWAP"/>
    <property type="match status" value="2"/>
</dbReference>
<evidence type="ECO:0000256" key="1">
    <source>
        <dbReference type="ARBA" id="ARBA00004496"/>
    </source>
</evidence>
<evidence type="ECO:0000256" key="11">
    <source>
        <dbReference type="ARBA" id="ARBA00023163"/>
    </source>
</evidence>
<dbReference type="FunFam" id="1.10.10.790:FF:000016">
    <property type="entry name" value="Suppressor of white-apricot, isoform G"/>
    <property type="match status" value="1"/>
</dbReference>
<feature type="compositionally biased region" description="Basic and acidic residues" evidence="16">
    <location>
        <begin position="705"/>
        <end position="719"/>
    </location>
</feature>
<feature type="compositionally biased region" description="Basic and acidic residues" evidence="16">
    <location>
        <begin position="461"/>
        <end position="476"/>
    </location>
</feature>
<dbReference type="STRING" id="199890.A0A182P8Z2"/>
<dbReference type="Gene3D" id="1.10.10.790">
    <property type="entry name" value="Surp module"/>
    <property type="match status" value="2"/>
</dbReference>
<feature type="compositionally biased region" description="Basic residues" evidence="16">
    <location>
        <begin position="935"/>
        <end position="944"/>
    </location>
</feature>
<dbReference type="VEuPathDB" id="VectorBase:AEPI003396"/>
<dbReference type="Pfam" id="PF09750">
    <property type="entry name" value="DRY_EERY"/>
    <property type="match status" value="1"/>
</dbReference>
<dbReference type="Pfam" id="PF05153">
    <property type="entry name" value="MIOX"/>
    <property type="match status" value="1"/>
</dbReference>
<accession>A0A182P8Z2</accession>
<comment type="catalytic activity">
    <reaction evidence="13">
        <text>myo-inositol + O2 = D-glucuronate + H2O + H(+)</text>
        <dbReference type="Rhea" id="RHEA:23696"/>
        <dbReference type="ChEBI" id="CHEBI:15377"/>
        <dbReference type="ChEBI" id="CHEBI:15378"/>
        <dbReference type="ChEBI" id="CHEBI:15379"/>
        <dbReference type="ChEBI" id="CHEBI:17268"/>
        <dbReference type="ChEBI" id="CHEBI:58720"/>
        <dbReference type="EC" id="1.13.99.1"/>
    </reaction>
</comment>
<feature type="binding site" evidence="14">
    <location>
        <position position="1144"/>
    </location>
    <ligand>
        <name>substrate</name>
    </ligand>
</feature>
<dbReference type="GO" id="GO:0006396">
    <property type="term" value="P:RNA processing"/>
    <property type="evidence" value="ECO:0007669"/>
    <property type="project" value="InterPro"/>
</dbReference>
<feature type="compositionally biased region" description="Basic residues" evidence="16">
    <location>
        <begin position="986"/>
        <end position="996"/>
    </location>
</feature>
<evidence type="ECO:0000256" key="9">
    <source>
        <dbReference type="ARBA" id="ARBA00023004"/>
    </source>
</evidence>
<feature type="binding site" evidence="15">
    <location>
        <position position="1115"/>
    </location>
    <ligand>
        <name>Fe cation</name>
        <dbReference type="ChEBI" id="CHEBI:24875"/>
        <label>1</label>
    </ligand>
</feature>
<keyword evidence="7 15" id="KW-0479">Metal-binding</keyword>
<feature type="binding site" evidence="15">
    <location>
        <position position="1237"/>
    </location>
    <ligand>
        <name>Fe cation</name>
        <dbReference type="ChEBI" id="CHEBI:24875"/>
        <label>1</label>
    </ligand>
</feature>
<sequence>MSERWNISNSAFRGGLGISGMGSGSNAGSSNGINNGSIGLGLPGSGVPADGSIGAGTKAVVHGSAGSVNTSTTTFSAANGESGILRRTGHYHHLGGAPDNFEDLLVFGYSCKIFRDDDRARFIDQGRHLIPWMGDTQLKIDRYDARGALHDLSPYEPPPGGYQDRLEGLTAAEQKAEQLCEEERYYSLYNNEVEEEMYQEEARKREALLGNQVPFNYDAPLPQEGATVATVEERASNSPDEHDDDPYQVPKGFEIPPDIPLPETMKEHAIIEKTAKFIASQDAQMEILLKTKQANNPLFDFLNQSGQLFRYYRHVLLAFRTNRYPLVTDQLVDEQNGKTSNENGTGTEETEAAALINRPKVIVPAIKYKPSVDCAYTQLISKITGAPIPTMVAEETESTTAAATQSLPTLNKEVEYHPAGSSASTTTVQIKKVSTGLAGLVQYDSDSGDSGDDAGSGKEQTQNEKGKRESPKKPKELPPFQGVVPAVTIQHVIDRTAIYVAKNGYSFEQALRAKNDARFVFLNQAHEYYPYYAYRVRQRMNAGESGLSLPAPPSPPPAKVRMETENGTVVETTPSLGIKAVHTAAPKAAPVPVTNIQHQKLGAPVSFSLVRKSKEDAGSVKAMTGLGSDEEDEEGNDANQKETNNKEHSADDCDNRMKHSTDDHDRKDRVTTSPDAVKADNETDLFMDEVEVLEATVVTPSTVESLDREPPEVAKEKQAERKKRANMFLNLIKNVTTEKKVAVQQQEPTNNGASGAALENLLVTKCSTKDARGSDEEEGSIHSIHSTSLSPKETAPKTPILSSNLPTTVIEDDDDDDVVLVSETRLKPRSRSRSRGHSVSDPERSSNGTERRTKKKKSKSHHRSSRAGKKKSKKKSRSRSRSRSVRSERSVSRYSRGRKGARSKNRRDRSRSRSISGSRSSSSTTSEDTRADRTKRTKKSKRTTSRNPSISRSRSRSRSPHKRSRSRSGSKSNRTRKRNASSERKQQRKRRSRSRSQRNSDSDGEYHHARHRGRTRRHPNVLDVSELLRPEPKFVDKEVSKFRDYTVDENDPLKERVRRTYKLMHTHQTVDFVKGRHADWLKFDHFKATIRQALEKLNDLVDESDPDLDLPNIVHAFQTAERARAEFPELDWLHLTGLIHDLGKVMAFYGEPQWAVVGDTFPVGCEWGPSIVYREDSFVDNPDGANLKYNTKNGMYEPHCGLEKLTMSWGHDEYLYRVLKHNRSTLPDQALHMIRYHSFYPWHSGGDYHHLTNEKDEQTKQWVLMFNRYDLYTKSTTLPDIDALWPYYQGLIDKYCPGELEF</sequence>
<evidence type="ECO:0000256" key="13">
    <source>
        <dbReference type="ARBA" id="ARBA00048271"/>
    </source>
</evidence>
<feature type="binding site" evidence="15">
    <location>
        <position position="1211"/>
    </location>
    <ligand>
        <name>Fe cation</name>
        <dbReference type="ChEBI" id="CHEBI:24875"/>
        <label>1</label>
    </ligand>
</feature>
<dbReference type="PROSITE" id="PS50128">
    <property type="entry name" value="SURP"/>
    <property type="match status" value="2"/>
</dbReference>
<feature type="binding site" evidence="15">
    <location>
        <position position="1141"/>
    </location>
    <ligand>
        <name>Fe cation</name>
        <dbReference type="ChEBI" id="CHEBI:24875"/>
        <label>1</label>
    </ligand>
</feature>
<evidence type="ECO:0000256" key="3">
    <source>
        <dbReference type="ARBA" id="ARBA00005286"/>
    </source>
</evidence>
<keyword evidence="9 15" id="KW-0408">Iron</keyword>
<evidence type="ECO:0000313" key="19">
    <source>
        <dbReference type="Proteomes" id="UP000075885"/>
    </source>
</evidence>
<evidence type="ECO:0000256" key="10">
    <source>
        <dbReference type="ARBA" id="ARBA00023015"/>
    </source>
</evidence>
<evidence type="ECO:0000256" key="2">
    <source>
        <dbReference type="ARBA" id="ARBA00005167"/>
    </source>
</evidence>
<keyword evidence="8" id="KW-0560">Oxidoreductase</keyword>
<dbReference type="InterPro" id="IPR035967">
    <property type="entry name" value="SWAP/Surp_sf"/>
</dbReference>
<dbReference type="SUPFAM" id="SSF109905">
    <property type="entry name" value="Surp module (SWAP domain)"/>
    <property type="match status" value="2"/>
</dbReference>
<dbReference type="GO" id="GO:0019310">
    <property type="term" value="P:inositol catabolic process"/>
    <property type="evidence" value="ECO:0007669"/>
    <property type="project" value="InterPro"/>
</dbReference>
<feature type="region of interest" description="Disordered" evidence="16">
    <location>
        <begin position="769"/>
        <end position="1020"/>
    </location>
</feature>
<keyword evidence="19" id="KW-1185">Reference proteome</keyword>
<dbReference type="InterPro" id="IPR000061">
    <property type="entry name" value="Surp"/>
</dbReference>
<feature type="domain" description="SURP motif" evidence="17">
    <location>
        <begin position="492"/>
        <end position="532"/>
    </location>
</feature>
<feature type="region of interest" description="Disordered" evidence="16">
    <location>
        <begin position="701"/>
        <end position="721"/>
    </location>
</feature>
<feature type="region of interest" description="Disordered" evidence="16">
    <location>
        <begin position="616"/>
        <end position="683"/>
    </location>
</feature>
<feature type="binding site" evidence="15">
    <location>
        <position position="1140"/>
    </location>
    <ligand>
        <name>Fe cation</name>
        <dbReference type="ChEBI" id="CHEBI:24875"/>
        <label>1</label>
    </ligand>
</feature>
<dbReference type="PANTHER" id="PTHR12588">
    <property type="entry name" value="MYOINOSITOL OXYGENASE"/>
    <property type="match status" value="1"/>
</dbReference>
<dbReference type="GO" id="GO:0005737">
    <property type="term" value="C:cytoplasm"/>
    <property type="evidence" value="ECO:0007669"/>
    <property type="project" value="UniProtKB-SubCell"/>
</dbReference>
<feature type="binding site" evidence="15">
    <location>
        <position position="1270"/>
    </location>
    <ligand>
        <name>Fe cation</name>
        <dbReference type="ChEBI" id="CHEBI:24875"/>
        <label>1</label>
    </ligand>
</feature>
<evidence type="ECO:0000313" key="18">
    <source>
        <dbReference type="EnsemblMetazoa" id="AEPI003396-PA"/>
    </source>
</evidence>
<feature type="compositionally biased region" description="Basic and acidic residues" evidence="16">
    <location>
        <begin position="639"/>
        <end position="670"/>
    </location>
</feature>
<feature type="compositionally biased region" description="Low complexity" evidence="16">
    <location>
        <begin position="913"/>
        <end position="926"/>
    </location>
</feature>
<dbReference type="Pfam" id="PF01805">
    <property type="entry name" value="Surp"/>
    <property type="match status" value="2"/>
</dbReference>
<feature type="binding site" evidence="14">
    <location>
        <position position="1043"/>
    </location>
    <ligand>
        <name>substrate</name>
    </ligand>
</feature>
<feature type="compositionally biased region" description="Basic residues" evidence="16">
    <location>
        <begin position="852"/>
        <end position="884"/>
    </location>
</feature>
<feature type="domain" description="SURP motif" evidence="17">
    <location>
        <begin position="270"/>
        <end position="312"/>
    </location>
</feature>
<dbReference type="GO" id="GO:0003723">
    <property type="term" value="F:RNA binding"/>
    <property type="evidence" value="ECO:0007669"/>
    <property type="project" value="InterPro"/>
</dbReference>
<dbReference type="InterPro" id="IPR019147">
    <property type="entry name" value="SWAP_N_domain"/>
</dbReference>
<keyword evidence="11" id="KW-0804">Transcription</keyword>
<comment type="pathway">
    <text evidence="2">Polyol metabolism; myo-inositol degradation into D-glucuronate; D-glucuronate from myo-inositol: step 1/1.</text>
</comment>
<dbReference type="GO" id="GO:0005506">
    <property type="term" value="F:iron ion binding"/>
    <property type="evidence" value="ECO:0007669"/>
    <property type="project" value="InterPro"/>
</dbReference>
<dbReference type="Proteomes" id="UP000075885">
    <property type="component" value="Unassembled WGS sequence"/>
</dbReference>
<proteinExistence type="inferred from homology"/>
<dbReference type="EnsemblMetazoa" id="AEPI003396-RA">
    <property type="protein sequence ID" value="AEPI003396-PA"/>
    <property type="gene ID" value="AEPI003396"/>
</dbReference>
<feature type="compositionally biased region" description="Basic and acidic residues" evidence="16">
    <location>
        <begin position="998"/>
        <end position="1007"/>
    </location>
</feature>
<feature type="compositionally biased region" description="Basic residues" evidence="16">
    <location>
        <begin position="1008"/>
        <end position="1019"/>
    </location>
</feature>
<evidence type="ECO:0000256" key="4">
    <source>
        <dbReference type="ARBA" id="ARBA00011919"/>
    </source>
</evidence>
<evidence type="ECO:0000256" key="16">
    <source>
        <dbReference type="SAM" id="MobiDB-lite"/>
    </source>
</evidence>
<feature type="binding site" evidence="14">
    <location>
        <begin position="1237"/>
        <end position="1238"/>
    </location>
    <ligand>
        <name>substrate</name>
    </ligand>
</feature>
<reference evidence="19" key="1">
    <citation type="submission" date="2013-03" db="EMBL/GenBank/DDBJ databases">
        <title>The Genome Sequence of Anopheles epiroticus epiroticus2.</title>
        <authorList>
            <consortium name="The Broad Institute Genomics Platform"/>
            <person name="Neafsey D.E."/>
            <person name="Howell P."/>
            <person name="Walker B."/>
            <person name="Young S.K."/>
            <person name="Zeng Q."/>
            <person name="Gargeya S."/>
            <person name="Fitzgerald M."/>
            <person name="Haas B."/>
            <person name="Abouelleil A."/>
            <person name="Allen A.W."/>
            <person name="Alvarado L."/>
            <person name="Arachchi H.M."/>
            <person name="Berlin A.M."/>
            <person name="Chapman S.B."/>
            <person name="Gainer-Dewar J."/>
            <person name="Goldberg J."/>
            <person name="Griggs A."/>
            <person name="Gujja S."/>
            <person name="Hansen M."/>
            <person name="Howarth C."/>
            <person name="Imamovic A."/>
            <person name="Ireland A."/>
            <person name="Larimer J."/>
            <person name="McCowan C."/>
            <person name="Murphy C."/>
            <person name="Pearson M."/>
            <person name="Poon T.W."/>
            <person name="Priest M."/>
            <person name="Roberts A."/>
            <person name="Saif S."/>
            <person name="Shea T."/>
            <person name="Sisk P."/>
            <person name="Sykes S."/>
            <person name="Wortman J."/>
            <person name="Nusbaum C."/>
            <person name="Birren B."/>
        </authorList>
    </citation>
    <scope>NUCLEOTIDE SEQUENCE [LARGE SCALE GENOMIC DNA]</scope>
    <source>
        <strain evidence="19">Epiroticus2</strain>
    </source>
</reference>
<feature type="binding site" evidence="14">
    <location>
        <begin position="1102"/>
        <end position="1104"/>
    </location>
    <ligand>
        <name>substrate</name>
    </ligand>
</feature>
<evidence type="ECO:0000256" key="8">
    <source>
        <dbReference type="ARBA" id="ARBA00023002"/>
    </source>
</evidence>
<keyword evidence="10" id="KW-0805">Transcription regulation</keyword>
<dbReference type="EC" id="1.13.99.1" evidence="4"/>
<comment type="cofactor">
    <cofactor evidence="15">
        <name>Fe cation</name>
        <dbReference type="ChEBI" id="CHEBI:24875"/>
    </cofactor>
    <text evidence="15">Binds 2 iron ions per subunit.</text>
</comment>
<feature type="compositionally biased region" description="Basic residues" evidence="16">
    <location>
        <begin position="827"/>
        <end position="836"/>
    </location>
</feature>
<dbReference type="PANTHER" id="PTHR12588:SF0">
    <property type="entry name" value="INOSITOL OXYGENASE"/>
    <property type="match status" value="1"/>
</dbReference>
<evidence type="ECO:0000259" key="17">
    <source>
        <dbReference type="PROSITE" id="PS50128"/>
    </source>
</evidence>
<dbReference type="UniPathway" id="UPA00111">
    <property type="reaction ID" value="UER00527"/>
</dbReference>
<dbReference type="SUPFAM" id="SSF109604">
    <property type="entry name" value="HD-domain/PDEase-like"/>
    <property type="match status" value="1"/>
</dbReference>
<protein>
    <recommendedName>
        <fullName evidence="5">Inositol oxygenase</fullName>
        <ecNumber evidence="4">1.13.99.1</ecNumber>
    </recommendedName>
    <alternativeName>
        <fullName evidence="12">Myo-inositol oxygenase</fullName>
    </alternativeName>
</protein>
<evidence type="ECO:0000256" key="15">
    <source>
        <dbReference type="PIRSR" id="PIRSR607828-2"/>
    </source>
</evidence>
<reference evidence="18" key="2">
    <citation type="submission" date="2020-05" db="UniProtKB">
        <authorList>
            <consortium name="EnsemblMetazoa"/>
        </authorList>
    </citation>
    <scope>IDENTIFICATION</scope>
    <source>
        <strain evidence="18">Epiroticus2</strain>
    </source>
</reference>
<feature type="compositionally biased region" description="Basic residues" evidence="16">
    <location>
        <begin position="953"/>
        <end position="979"/>
    </location>
</feature>
<evidence type="ECO:0000256" key="12">
    <source>
        <dbReference type="ARBA" id="ARBA00029668"/>
    </source>
</evidence>
<evidence type="ECO:0000256" key="7">
    <source>
        <dbReference type="ARBA" id="ARBA00022723"/>
    </source>
</evidence>
<dbReference type="GO" id="GO:0050113">
    <property type="term" value="F:inositol oxygenase activity"/>
    <property type="evidence" value="ECO:0007669"/>
    <property type="project" value="UniProtKB-EC"/>
</dbReference>
<evidence type="ECO:0000256" key="6">
    <source>
        <dbReference type="ARBA" id="ARBA00022490"/>
    </source>
</evidence>
<evidence type="ECO:0000256" key="5">
    <source>
        <dbReference type="ARBA" id="ARBA00019269"/>
    </source>
</evidence>
<evidence type="ECO:0000256" key="14">
    <source>
        <dbReference type="PIRSR" id="PIRSR607828-1"/>
    </source>
</evidence>
<dbReference type="InterPro" id="IPR007828">
    <property type="entry name" value="Inositol_oxygenase"/>
</dbReference>
<comment type="subcellular location">
    <subcellularLocation>
        <location evidence="1">Cytoplasm</location>
    </subcellularLocation>
</comment>